<comment type="similarity">
    <text evidence="1 6">Belongs to the sigma-70 factor family. ECF subfamily.</text>
</comment>
<dbReference type="InterPro" id="IPR013325">
    <property type="entry name" value="RNA_pol_sigma_r2"/>
</dbReference>
<evidence type="ECO:0000256" key="2">
    <source>
        <dbReference type="ARBA" id="ARBA00023015"/>
    </source>
</evidence>
<dbReference type="InterPro" id="IPR013249">
    <property type="entry name" value="RNA_pol_sigma70_r4_t2"/>
</dbReference>
<evidence type="ECO:0000313" key="11">
    <source>
        <dbReference type="Proteomes" id="UP000218767"/>
    </source>
</evidence>
<feature type="domain" description="RNA polymerase sigma-70 region 2" evidence="8">
    <location>
        <begin position="19"/>
        <end position="78"/>
    </location>
</feature>
<evidence type="ECO:0000313" key="10">
    <source>
        <dbReference type="EMBL" id="PCI73779.1"/>
    </source>
</evidence>
<dbReference type="InterPro" id="IPR039425">
    <property type="entry name" value="RNA_pol_sigma-70-like"/>
</dbReference>
<dbReference type="PANTHER" id="PTHR43133">
    <property type="entry name" value="RNA POLYMERASE ECF-TYPE SIGMA FACTO"/>
    <property type="match status" value="1"/>
</dbReference>
<proteinExistence type="inferred from homology"/>
<dbReference type="SUPFAM" id="SSF88946">
    <property type="entry name" value="Sigma2 domain of RNA polymerase sigma factors"/>
    <property type="match status" value="1"/>
</dbReference>
<dbReference type="Gene3D" id="1.10.10.10">
    <property type="entry name" value="Winged helix-like DNA-binding domain superfamily/Winged helix DNA-binding domain"/>
    <property type="match status" value="1"/>
</dbReference>
<dbReference type="InterPro" id="IPR036388">
    <property type="entry name" value="WH-like_DNA-bd_sf"/>
</dbReference>
<reference evidence="11" key="1">
    <citation type="submission" date="2017-08" db="EMBL/GenBank/DDBJ databases">
        <title>A dynamic microbial community with high functional redundancy inhabits the cold, oxic subseafloor aquifer.</title>
        <authorList>
            <person name="Tully B.J."/>
            <person name="Wheat C.G."/>
            <person name="Glazer B.T."/>
            <person name="Huber J.A."/>
        </authorList>
    </citation>
    <scope>NUCLEOTIDE SEQUENCE [LARGE SCALE GENOMIC DNA]</scope>
</reference>
<dbReference type="GO" id="GO:0006352">
    <property type="term" value="P:DNA-templated transcription initiation"/>
    <property type="evidence" value="ECO:0007669"/>
    <property type="project" value="InterPro"/>
</dbReference>
<evidence type="ECO:0000256" key="7">
    <source>
        <dbReference type="SAM" id="MobiDB-lite"/>
    </source>
</evidence>
<evidence type="ECO:0000259" key="8">
    <source>
        <dbReference type="Pfam" id="PF04542"/>
    </source>
</evidence>
<dbReference type="Pfam" id="PF04542">
    <property type="entry name" value="Sigma70_r2"/>
    <property type="match status" value="1"/>
</dbReference>
<keyword evidence="3 6" id="KW-0731">Sigma factor</keyword>
<feature type="compositionally biased region" description="Polar residues" evidence="7">
    <location>
        <begin position="178"/>
        <end position="194"/>
    </location>
</feature>
<evidence type="ECO:0000256" key="5">
    <source>
        <dbReference type="ARBA" id="ARBA00023163"/>
    </source>
</evidence>
<dbReference type="InterPro" id="IPR014284">
    <property type="entry name" value="RNA_pol_sigma-70_dom"/>
</dbReference>
<sequence>MSDTGKYKKSVFERFLPFERQLRGFLQRRSMHVADAEDLTQEVFLRAFRASKKQEIENPKAFLFGVARNVMLADSAKKTRSIISSIEDLSSSSDFKEEISTEEDVESREKWRIFADATAELPPQCQKVFVLKKVYGFANKDIAIKLGISISTVEKHIASGLRRVRETMLKSGTEENNKQGNTVAIAVKSSQGKN</sequence>
<dbReference type="EMBL" id="NVUL01000115">
    <property type="protein sequence ID" value="PCI73779.1"/>
    <property type="molecule type" value="Genomic_DNA"/>
</dbReference>
<feature type="region of interest" description="Disordered" evidence="7">
    <location>
        <begin position="171"/>
        <end position="194"/>
    </location>
</feature>
<gene>
    <name evidence="10" type="ORF">COB20_15895</name>
</gene>
<evidence type="ECO:0000256" key="6">
    <source>
        <dbReference type="RuleBase" id="RU000716"/>
    </source>
</evidence>
<dbReference type="Gene3D" id="1.10.1740.10">
    <property type="match status" value="1"/>
</dbReference>
<dbReference type="PANTHER" id="PTHR43133:SF63">
    <property type="entry name" value="RNA POLYMERASE SIGMA FACTOR FECI-RELATED"/>
    <property type="match status" value="1"/>
</dbReference>
<name>A0A2A4WV81_9GAMM</name>
<dbReference type="InterPro" id="IPR007627">
    <property type="entry name" value="RNA_pol_sigma70_r2"/>
</dbReference>
<accession>A0A2A4WV81</accession>
<dbReference type="Proteomes" id="UP000218767">
    <property type="component" value="Unassembled WGS sequence"/>
</dbReference>
<evidence type="ECO:0000256" key="1">
    <source>
        <dbReference type="ARBA" id="ARBA00010641"/>
    </source>
</evidence>
<dbReference type="SUPFAM" id="SSF88659">
    <property type="entry name" value="Sigma3 and sigma4 domains of RNA polymerase sigma factors"/>
    <property type="match status" value="1"/>
</dbReference>
<evidence type="ECO:0000256" key="4">
    <source>
        <dbReference type="ARBA" id="ARBA00023125"/>
    </source>
</evidence>
<keyword evidence="5 6" id="KW-0804">Transcription</keyword>
<evidence type="ECO:0000256" key="3">
    <source>
        <dbReference type="ARBA" id="ARBA00023082"/>
    </source>
</evidence>
<dbReference type="InterPro" id="IPR000838">
    <property type="entry name" value="RNA_pol_sigma70_ECF_CS"/>
</dbReference>
<keyword evidence="4 6" id="KW-0238">DNA-binding</keyword>
<dbReference type="NCBIfam" id="TIGR02937">
    <property type="entry name" value="sigma70-ECF"/>
    <property type="match status" value="1"/>
</dbReference>
<protein>
    <recommendedName>
        <fullName evidence="6">RNA polymerase sigma factor</fullName>
    </recommendedName>
</protein>
<feature type="domain" description="RNA polymerase sigma factor 70 region 4 type 2" evidence="9">
    <location>
        <begin position="114"/>
        <end position="163"/>
    </location>
</feature>
<evidence type="ECO:0000259" key="9">
    <source>
        <dbReference type="Pfam" id="PF08281"/>
    </source>
</evidence>
<comment type="caution">
    <text evidence="10">The sequence shown here is derived from an EMBL/GenBank/DDBJ whole genome shotgun (WGS) entry which is preliminary data.</text>
</comment>
<organism evidence="10 11">
    <name type="scientific">SAR86 cluster bacterium</name>
    <dbReference type="NCBI Taxonomy" id="2030880"/>
    <lineage>
        <taxon>Bacteria</taxon>
        <taxon>Pseudomonadati</taxon>
        <taxon>Pseudomonadota</taxon>
        <taxon>Gammaproteobacteria</taxon>
        <taxon>SAR86 cluster</taxon>
    </lineage>
</organism>
<dbReference type="Pfam" id="PF08281">
    <property type="entry name" value="Sigma70_r4_2"/>
    <property type="match status" value="1"/>
</dbReference>
<dbReference type="GO" id="GO:0003677">
    <property type="term" value="F:DNA binding"/>
    <property type="evidence" value="ECO:0007669"/>
    <property type="project" value="UniProtKB-KW"/>
</dbReference>
<keyword evidence="2 6" id="KW-0805">Transcription regulation</keyword>
<dbReference type="PROSITE" id="PS01063">
    <property type="entry name" value="SIGMA70_ECF"/>
    <property type="match status" value="1"/>
</dbReference>
<dbReference type="GO" id="GO:0016987">
    <property type="term" value="F:sigma factor activity"/>
    <property type="evidence" value="ECO:0007669"/>
    <property type="project" value="UniProtKB-KW"/>
</dbReference>
<dbReference type="InterPro" id="IPR013324">
    <property type="entry name" value="RNA_pol_sigma_r3/r4-like"/>
</dbReference>
<dbReference type="AlphaFoldDB" id="A0A2A4WV81"/>